<dbReference type="UniPathway" id="UPA00908">
    <property type="reaction ID" value="UER00886"/>
</dbReference>
<dbReference type="CDD" id="cd05399">
    <property type="entry name" value="NT_Rel-Spo_like"/>
    <property type="match status" value="1"/>
</dbReference>
<dbReference type="Pfam" id="PF04607">
    <property type="entry name" value="RelA_SpoT"/>
    <property type="match status" value="1"/>
</dbReference>
<comment type="similarity">
    <text evidence="5">Belongs to the relA/spoT family.</text>
</comment>
<evidence type="ECO:0000256" key="1">
    <source>
        <dbReference type="ARBA" id="ARBA00022801"/>
    </source>
</evidence>
<feature type="domain" description="ACT" evidence="6">
    <location>
        <begin position="628"/>
        <end position="702"/>
    </location>
</feature>
<dbReference type="NCBIfam" id="NF008303">
    <property type="entry name" value="PRK11092.1"/>
    <property type="match status" value="1"/>
</dbReference>
<dbReference type="SUPFAM" id="SSF109604">
    <property type="entry name" value="HD-domain/PDEase-like"/>
    <property type="match status" value="1"/>
</dbReference>
<dbReference type="InterPro" id="IPR043519">
    <property type="entry name" value="NT_sf"/>
</dbReference>
<dbReference type="InterPro" id="IPR002912">
    <property type="entry name" value="ACT_dom"/>
</dbReference>
<evidence type="ECO:0000313" key="9">
    <source>
        <dbReference type="EMBL" id="POH83434.1"/>
    </source>
</evidence>
<dbReference type="InterPro" id="IPR004811">
    <property type="entry name" value="RelA/Spo_fam"/>
</dbReference>
<dbReference type="GO" id="GO:0042594">
    <property type="term" value="P:response to starvation"/>
    <property type="evidence" value="ECO:0007669"/>
    <property type="project" value="TreeGrafter"/>
</dbReference>
<dbReference type="Gene3D" id="3.10.20.30">
    <property type="match status" value="1"/>
</dbReference>
<name>A0A2S4APV3_STUST</name>
<feature type="domain" description="HD" evidence="7">
    <location>
        <begin position="45"/>
        <end position="144"/>
    </location>
</feature>
<dbReference type="PROSITE" id="PS51880">
    <property type="entry name" value="TGS"/>
    <property type="match status" value="1"/>
</dbReference>
<feature type="domain" description="TGS" evidence="8">
    <location>
        <begin position="387"/>
        <end position="448"/>
    </location>
</feature>
<protein>
    <recommendedName>
        <fullName evidence="3">guanosine-3',5'-bis(diphosphate) 3'-diphosphatase</fullName>
        <ecNumber evidence="3">3.1.7.2</ecNumber>
    </recommendedName>
</protein>
<dbReference type="Proteomes" id="UP000237068">
    <property type="component" value="Unassembled WGS sequence"/>
</dbReference>
<dbReference type="SMART" id="SM00471">
    <property type="entry name" value="HDc"/>
    <property type="match status" value="1"/>
</dbReference>
<dbReference type="CDD" id="cd01668">
    <property type="entry name" value="TGS_RSH"/>
    <property type="match status" value="1"/>
</dbReference>
<dbReference type="AlphaFoldDB" id="A0A2S4APV3"/>
<dbReference type="InterPro" id="IPR003607">
    <property type="entry name" value="HD/PDEase_dom"/>
</dbReference>
<dbReference type="InterPro" id="IPR012676">
    <property type="entry name" value="TGS-like"/>
</dbReference>
<comment type="pathway">
    <text evidence="2">Purine metabolism; ppGpp biosynthesis; ppGpp from GDP: step 1/1.</text>
</comment>
<keyword evidence="1" id="KW-0378">Hydrolase</keyword>
<proteinExistence type="inferred from homology"/>
<evidence type="ECO:0000313" key="10">
    <source>
        <dbReference type="Proteomes" id="UP000237068"/>
    </source>
</evidence>
<evidence type="ECO:0000256" key="3">
    <source>
        <dbReference type="ARBA" id="ARBA00024387"/>
    </source>
</evidence>
<dbReference type="PANTHER" id="PTHR21262:SF36">
    <property type="entry name" value="BIFUNCTIONAL (P)PPGPP SYNTHASE_HYDROLASE SPOT"/>
    <property type="match status" value="1"/>
</dbReference>
<dbReference type="PROSITE" id="PS51671">
    <property type="entry name" value="ACT"/>
    <property type="match status" value="1"/>
</dbReference>
<dbReference type="RefSeq" id="WP_103455890.1">
    <property type="nucleotide sequence ID" value="NZ_JAMOHQ010000005.1"/>
</dbReference>
<dbReference type="FunFam" id="1.10.3210.10:FF:000001">
    <property type="entry name" value="GTP pyrophosphokinase RelA"/>
    <property type="match status" value="1"/>
</dbReference>
<dbReference type="CDD" id="cd00077">
    <property type="entry name" value="HDc"/>
    <property type="match status" value="1"/>
</dbReference>
<comment type="catalytic activity">
    <reaction evidence="4">
        <text>guanosine 3',5'-bis(diphosphate) + H2O = GDP + diphosphate + H(+)</text>
        <dbReference type="Rhea" id="RHEA:14253"/>
        <dbReference type="ChEBI" id="CHEBI:15377"/>
        <dbReference type="ChEBI" id="CHEBI:15378"/>
        <dbReference type="ChEBI" id="CHEBI:33019"/>
        <dbReference type="ChEBI" id="CHEBI:58189"/>
        <dbReference type="ChEBI" id="CHEBI:77828"/>
        <dbReference type="EC" id="3.1.7.2"/>
    </reaction>
</comment>
<evidence type="ECO:0000259" key="6">
    <source>
        <dbReference type="PROSITE" id="PS51671"/>
    </source>
</evidence>
<dbReference type="SUPFAM" id="SSF55021">
    <property type="entry name" value="ACT-like"/>
    <property type="match status" value="1"/>
</dbReference>
<dbReference type="EMBL" id="PPXG01000003">
    <property type="protein sequence ID" value="POH83434.1"/>
    <property type="molecule type" value="Genomic_DNA"/>
</dbReference>
<dbReference type="GO" id="GO:0008728">
    <property type="term" value="F:GTP diphosphokinase activity"/>
    <property type="evidence" value="ECO:0007669"/>
    <property type="project" value="TreeGrafter"/>
</dbReference>
<dbReference type="Gene3D" id="3.30.70.260">
    <property type="match status" value="1"/>
</dbReference>
<dbReference type="SUPFAM" id="SSF81271">
    <property type="entry name" value="TGS-like"/>
    <property type="match status" value="1"/>
</dbReference>
<dbReference type="EC" id="3.1.7.2" evidence="3"/>
<dbReference type="PROSITE" id="PS51831">
    <property type="entry name" value="HD"/>
    <property type="match status" value="1"/>
</dbReference>
<comment type="function">
    <text evidence="5">In eubacteria ppGpp (guanosine 3'-diphosphate 5'-diphosphate) is a mediator of the stringent response that coordinates a variety of cellular activities in response to changes in nutritional abundance.</text>
</comment>
<evidence type="ECO:0000256" key="4">
    <source>
        <dbReference type="ARBA" id="ARBA00047968"/>
    </source>
</evidence>
<dbReference type="InterPro" id="IPR045600">
    <property type="entry name" value="RelA/SpoT_AH_RIS"/>
</dbReference>
<dbReference type="OrthoDB" id="9805041at2"/>
<dbReference type="SMART" id="SM00954">
    <property type="entry name" value="RelA_SpoT"/>
    <property type="match status" value="1"/>
</dbReference>
<evidence type="ECO:0000259" key="7">
    <source>
        <dbReference type="PROSITE" id="PS51831"/>
    </source>
</evidence>
<dbReference type="InterPro" id="IPR045865">
    <property type="entry name" value="ACT-like_dom_sf"/>
</dbReference>
<dbReference type="InterPro" id="IPR004095">
    <property type="entry name" value="TGS"/>
</dbReference>
<dbReference type="InterPro" id="IPR033655">
    <property type="entry name" value="TGS_RelA/SpoT"/>
</dbReference>
<dbReference type="NCBIfam" id="TIGR00691">
    <property type="entry name" value="spoT_relA"/>
    <property type="match status" value="1"/>
</dbReference>
<evidence type="ECO:0000256" key="5">
    <source>
        <dbReference type="RuleBase" id="RU003847"/>
    </source>
</evidence>
<dbReference type="FunFam" id="3.10.20.30:FF:000002">
    <property type="entry name" value="GTP pyrophosphokinase (RelA/SpoT)"/>
    <property type="match status" value="1"/>
</dbReference>
<evidence type="ECO:0000259" key="8">
    <source>
        <dbReference type="PROSITE" id="PS51880"/>
    </source>
</evidence>
<organism evidence="9 10">
    <name type="scientific">Stutzerimonas stutzeri</name>
    <name type="common">Pseudomonas stutzeri</name>
    <dbReference type="NCBI Taxonomy" id="316"/>
    <lineage>
        <taxon>Bacteria</taxon>
        <taxon>Pseudomonadati</taxon>
        <taxon>Pseudomonadota</taxon>
        <taxon>Gammaproteobacteria</taxon>
        <taxon>Pseudomonadales</taxon>
        <taxon>Pseudomonadaceae</taxon>
        <taxon>Stutzerimonas</taxon>
    </lineage>
</organism>
<dbReference type="GO" id="GO:0015970">
    <property type="term" value="P:guanosine tetraphosphate biosynthetic process"/>
    <property type="evidence" value="ECO:0007669"/>
    <property type="project" value="UniProtKB-UniPathway"/>
</dbReference>
<dbReference type="InterPro" id="IPR012675">
    <property type="entry name" value="Beta-grasp_dom_sf"/>
</dbReference>
<dbReference type="FunFam" id="3.30.460.10:FF:000001">
    <property type="entry name" value="GTP pyrophosphokinase RelA"/>
    <property type="match status" value="1"/>
</dbReference>
<dbReference type="PANTHER" id="PTHR21262">
    <property type="entry name" value="GUANOSINE-3',5'-BIS DIPHOSPHATE 3'-PYROPHOSPHOHYDROLASE"/>
    <property type="match status" value="1"/>
</dbReference>
<dbReference type="Pfam" id="PF13291">
    <property type="entry name" value="ACT_4"/>
    <property type="match status" value="1"/>
</dbReference>
<dbReference type="Gene3D" id="1.10.3210.10">
    <property type="entry name" value="Hypothetical protein af1432"/>
    <property type="match status" value="1"/>
</dbReference>
<dbReference type="GO" id="GO:0005886">
    <property type="term" value="C:plasma membrane"/>
    <property type="evidence" value="ECO:0007669"/>
    <property type="project" value="TreeGrafter"/>
</dbReference>
<evidence type="ECO:0000256" key="2">
    <source>
        <dbReference type="ARBA" id="ARBA00024329"/>
    </source>
</evidence>
<dbReference type="Pfam" id="PF19296">
    <property type="entry name" value="RelA_AH_RIS"/>
    <property type="match status" value="1"/>
</dbReference>
<dbReference type="GO" id="GO:0015949">
    <property type="term" value="P:nucleobase-containing small molecule interconversion"/>
    <property type="evidence" value="ECO:0007669"/>
    <property type="project" value="UniProtKB-ARBA"/>
</dbReference>
<dbReference type="InterPro" id="IPR006674">
    <property type="entry name" value="HD_domain"/>
</dbReference>
<accession>A0A2S4APV3</accession>
<sequence>MPAIDALADRLSTYLGPDQVNLVRRAYFYAEQAHDGQRRRSGEAYVTHPLAVANILADMHMDHQSLMAAMLHDVIEDTGIPKDALVAQFGETVAELVDGVSKLTQMNFETKAEAQAENFQKMAMAMARDIRVILVKLADRLHNMRTLEVLAGEKRRRIAKETLEIYAPIANRLGMHTMRVEFEDLGFKAMHPMRSERIRAAVRRARGNRNEIVEKIEQSLIHCLEREGLEGDVLGREKHLYSIYKKMRGKRKAFHEIMDVYAFRIVVDKADTCYRVLGAVHSLYKPLPGRFKDYIAIPKANGYQSLHTTLFGMHGVPIEIQIRTREMEEMANNGIAAHWLYKSSEDEVPKGTHARARQWVKGVLELQQRAGNSLEFIESVKIDLFPDEVYVFTPKGRIMEMPKGSTAVDFAYAVHTDVGNTCIACRVNRRLAPLSQPLESGSTVEIVTAPGARPNPAWLNFVVTGKARTHIRHALKLQRRSESINLGERLLSKALSGFETNLEKISAERIQQVLAEYHMEYVEDLLEDIGLGNRMAYVIARRLISRDNEEAPTLEGPLAIRGTEGLVLNYAKCCTPIPGDPIVGHLSAGKGMVVHLDTCRNIADVRHNPDKCIQLSWSKDVTGEFNVELRVELEHQRGLIALLAGSVNAADGNIEKIGMDERDGRISVVQLVVSVHDRVHLARVIKKLRAIKGVTRITRVKA</sequence>
<gene>
    <name evidence="9" type="ORF">CXK91_09425</name>
</gene>
<dbReference type="Pfam" id="PF02824">
    <property type="entry name" value="TGS"/>
    <property type="match status" value="1"/>
</dbReference>
<dbReference type="Gene3D" id="3.30.460.10">
    <property type="entry name" value="Beta Polymerase, domain 2"/>
    <property type="match status" value="1"/>
</dbReference>
<dbReference type="SUPFAM" id="SSF81301">
    <property type="entry name" value="Nucleotidyltransferase"/>
    <property type="match status" value="1"/>
</dbReference>
<comment type="caution">
    <text evidence="9">The sequence shown here is derived from an EMBL/GenBank/DDBJ whole genome shotgun (WGS) entry which is preliminary data.</text>
</comment>
<dbReference type="InterPro" id="IPR007685">
    <property type="entry name" value="RelA_SpoT"/>
</dbReference>
<dbReference type="GO" id="GO:0008893">
    <property type="term" value="F:guanosine-3',5'-bis(diphosphate) 3'-diphosphatase activity"/>
    <property type="evidence" value="ECO:0007669"/>
    <property type="project" value="UniProtKB-EC"/>
</dbReference>
<dbReference type="CDD" id="cd04876">
    <property type="entry name" value="ACT_RelA-SpoT"/>
    <property type="match status" value="1"/>
</dbReference>
<dbReference type="Pfam" id="PF13328">
    <property type="entry name" value="HD_4"/>
    <property type="match status" value="1"/>
</dbReference>
<reference evidence="9 10" key="1">
    <citation type="submission" date="2018-01" db="EMBL/GenBank/DDBJ databases">
        <title>Denitrification phenotypes of diverse strains of Pseudomonas stutzeri.</title>
        <authorList>
            <person name="Milligan D.A."/>
            <person name="Bergaust L."/>
            <person name="Bakken L.R."/>
            <person name="Frostegard A."/>
        </authorList>
    </citation>
    <scope>NUCLEOTIDE SEQUENCE [LARGE SCALE GENOMIC DNA]</scope>
    <source>
        <strain evidence="9 10">24a13</strain>
    </source>
</reference>